<feature type="region of interest" description="Disordered" evidence="2">
    <location>
        <begin position="189"/>
        <end position="210"/>
    </location>
</feature>
<feature type="compositionally biased region" description="Polar residues" evidence="2">
    <location>
        <begin position="454"/>
        <end position="464"/>
    </location>
</feature>
<dbReference type="PANTHER" id="PTHR23295:SF6">
    <property type="entry name" value="NEOSIN, ISOFORM A"/>
    <property type="match status" value="1"/>
</dbReference>
<feature type="compositionally biased region" description="Polar residues" evidence="2">
    <location>
        <begin position="348"/>
        <end position="376"/>
    </location>
</feature>
<keyword evidence="1" id="KW-0694">RNA-binding</keyword>
<organism evidence="4 5">
    <name type="scientific">Necator americanus</name>
    <name type="common">Human hookworm</name>
    <dbReference type="NCBI Taxonomy" id="51031"/>
    <lineage>
        <taxon>Eukaryota</taxon>
        <taxon>Metazoa</taxon>
        <taxon>Ecdysozoa</taxon>
        <taxon>Nematoda</taxon>
        <taxon>Chromadorea</taxon>
        <taxon>Rhabditida</taxon>
        <taxon>Rhabditina</taxon>
        <taxon>Rhabditomorpha</taxon>
        <taxon>Strongyloidea</taxon>
        <taxon>Ancylostomatidae</taxon>
        <taxon>Bunostominae</taxon>
        <taxon>Necator</taxon>
    </lineage>
</organism>
<dbReference type="InterPro" id="IPR012677">
    <property type="entry name" value="Nucleotide-bd_a/b_plait_sf"/>
</dbReference>
<accession>A0ABR1C2T8</accession>
<evidence type="ECO:0000259" key="3">
    <source>
        <dbReference type="PROSITE" id="PS50102"/>
    </source>
</evidence>
<proteinExistence type="predicted"/>
<feature type="region of interest" description="Disordered" evidence="2">
    <location>
        <begin position="327"/>
        <end position="410"/>
    </location>
</feature>
<keyword evidence="5" id="KW-1185">Reference proteome</keyword>
<evidence type="ECO:0000313" key="5">
    <source>
        <dbReference type="Proteomes" id="UP001303046"/>
    </source>
</evidence>
<dbReference type="SUPFAM" id="SSF54928">
    <property type="entry name" value="RNA-binding domain, RBD"/>
    <property type="match status" value="1"/>
</dbReference>
<comment type="caution">
    <text evidence="4">The sequence shown here is derived from an EMBL/GenBank/DDBJ whole genome shotgun (WGS) entry which is preliminary data.</text>
</comment>
<dbReference type="Proteomes" id="UP001303046">
    <property type="component" value="Unassembled WGS sequence"/>
</dbReference>
<name>A0ABR1C2T8_NECAM</name>
<feature type="compositionally biased region" description="Basic and acidic residues" evidence="2">
    <location>
        <begin position="196"/>
        <end position="208"/>
    </location>
</feature>
<evidence type="ECO:0000256" key="1">
    <source>
        <dbReference type="PROSITE-ProRule" id="PRU00176"/>
    </source>
</evidence>
<dbReference type="SMART" id="SM00360">
    <property type="entry name" value="RRM"/>
    <property type="match status" value="1"/>
</dbReference>
<dbReference type="PROSITE" id="PS00028">
    <property type="entry name" value="ZINC_FINGER_C2H2_1"/>
    <property type="match status" value="1"/>
</dbReference>
<gene>
    <name evidence="4" type="primary">Necator_chrI.g4188</name>
    <name evidence="4" type="ORF">RB195_008059</name>
</gene>
<dbReference type="PROSITE" id="PS50102">
    <property type="entry name" value="RRM"/>
    <property type="match status" value="1"/>
</dbReference>
<sequence>MRVLESFSVIVGSKRREARYSYDIMNYATYMTATNPGTIAGMAAVASTVPGQPYATAPPQLIPTAAGIQTMYSEQRPTFSADGSGIPYSSVMNVPGPSALNLDISYDTNSKDPVLIKSRIFIGRLANAPVTRDDLITLFKPFGTILALNHFKQGYAFVQFSQPSEADAAVSGLNGKKWMGVIIDVHHVDGPTQGKKRTEQESRKRGADEVETQASKLLRATEIAPLEEIKQQNRANRAVALGDSTVNEDLFTTEIADTLICGSCRYVTADFEAFKNHRIVGCDKKKEEGEPTSFKCASCDSRFTSAWAILCHLTEFHRMMLYKEEEKEQSKDQEKANNEQSKRLATEGQHSLSTRDYSPMKTSDSANAGTPKQASGTPSQSTHQQQQQQMRHQPSVDPRSGNSVPSSSFVYPQLGASQSVYAQYASSQPVYMPTQTAQLQSFPALGRPFATHSGPESLQDSIITGSPVHYSNGASSSMR</sequence>
<feature type="domain" description="RRM" evidence="3">
    <location>
        <begin position="118"/>
        <end position="190"/>
    </location>
</feature>
<dbReference type="InterPro" id="IPR000504">
    <property type="entry name" value="RRM_dom"/>
</dbReference>
<protein>
    <recommendedName>
        <fullName evidence="3">RRM domain-containing protein</fullName>
    </recommendedName>
</protein>
<feature type="compositionally biased region" description="Polar residues" evidence="2">
    <location>
        <begin position="400"/>
        <end position="410"/>
    </location>
</feature>
<dbReference type="InterPro" id="IPR013087">
    <property type="entry name" value="Znf_C2H2_type"/>
</dbReference>
<dbReference type="PANTHER" id="PTHR23295">
    <property type="entry name" value="NUCLEAR RECEPTOR COACTIVATOR 5-RELATED"/>
    <property type="match status" value="1"/>
</dbReference>
<dbReference type="InterPro" id="IPR035979">
    <property type="entry name" value="RBD_domain_sf"/>
</dbReference>
<evidence type="ECO:0000313" key="4">
    <source>
        <dbReference type="EMBL" id="KAK6731982.1"/>
    </source>
</evidence>
<dbReference type="InterPro" id="IPR052600">
    <property type="entry name" value="Nuc_rcpt_coact/corep"/>
</dbReference>
<feature type="compositionally biased region" description="Basic and acidic residues" evidence="2">
    <location>
        <begin position="327"/>
        <end position="345"/>
    </location>
</feature>
<feature type="region of interest" description="Disordered" evidence="2">
    <location>
        <begin position="448"/>
        <end position="479"/>
    </location>
</feature>
<feature type="compositionally biased region" description="Low complexity" evidence="2">
    <location>
        <begin position="377"/>
        <end position="393"/>
    </location>
</feature>
<dbReference type="Gene3D" id="3.30.70.330">
    <property type="match status" value="1"/>
</dbReference>
<dbReference type="Pfam" id="PF00076">
    <property type="entry name" value="RRM_1"/>
    <property type="match status" value="1"/>
</dbReference>
<evidence type="ECO:0000256" key="2">
    <source>
        <dbReference type="SAM" id="MobiDB-lite"/>
    </source>
</evidence>
<reference evidence="4 5" key="1">
    <citation type="submission" date="2023-08" db="EMBL/GenBank/DDBJ databases">
        <title>A Necator americanus chromosomal reference genome.</title>
        <authorList>
            <person name="Ilik V."/>
            <person name="Petrzelkova K.J."/>
            <person name="Pardy F."/>
            <person name="Fuh T."/>
            <person name="Niatou-Singa F.S."/>
            <person name="Gouil Q."/>
            <person name="Baker L."/>
            <person name="Ritchie M.E."/>
            <person name="Jex A.R."/>
            <person name="Gazzola D."/>
            <person name="Li H."/>
            <person name="Toshio Fujiwara R."/>
            <person name="Zhan B."/>
            <person name="Aroian R.V."/>
            <person name="Pafco B."/>
            <person name="Schwarz E.M."/>
        </authorList>
    </citation>
    <scope>NUCLEOTIDE SEQUENCE [LARGE SCALE GENOMIC DNA]</scope>
    <source>
        <strain evidence="4 5">Aroian</strain>
        <tissue evidence="4">Whole animal</tissue>
    </source>
</reference>
<dbReference type="EMBL" id="JAVFWL010000001">
    <property type="protein sequence ID" value="KAK6731982.1"/>
    <property type="molecule type" value="Genomic_DNA"/>
</dbReference>